<evidence type="ECO:0000313" key="2">
    <source>
        <dbReference type="EMBL" id="CCF72937.1"/>
    </source>
</evidence>
<keyword evidence="3" id="KW-1185">Reference proteome</keyword>
<feature type="region of interest" description="Disordered" evidence="1">
    <location>
        <begin position="84"/>
        <end position="137"/>
    </location>
</feature>
<dbReference type="RefSeq" id="XP_012647546.1">
    <property type="nucleotide sequence ID" value="XM_012792092.1"/>
</dbReference>
<reference evidence="2 3" key="3">
    <citation type="journal article" date="2016" name="Sci. Rep.">
        <title>Genome-wide diversity and gene expression profiling of Babesia microti isolates identify polymorphic genes that mediate host-pathogen interactions.</title>
        <authorList>
            <person name="Silva J.C."/>
            <person name="Cornillot E."/>
            <person name="McCracken C."/>
            <person name="Usmani-Brown S."/>
            <person name="Dwivedi A."/>
            <person name="Ifeonu O.O."/>
            <person name="Crabtree J."/>
            <person name="Gotia H.T."/>
            <person name="Virji A.Z."/>
            <person name="Reynes C."/>
            <person name="Colinge J."/>
            <person name="Kumar V."/>
            <person name="Lawres L."/>
            <person name="Pazzi J.E."/>
            <person name="Pablo J.V."/>
            <person name="Hung C."/>
            <person name="Brancato J."/>
            <person name="Kumari P."/>
            <person name="Orvis J."/>
            <person name="Tretina K."/>
            <person name="Chibucos M."/>
            <person name="Ott S."/>
            <person name="Sadzewicz L."/>
            <person name="Sengamalay N."/>
            <person name="Shetty A.C."/>
            <person name="Su Q."/>
            <person name="Tallon L."/>
            <person name="Fraser C.M."/>
            <person name="Frutos R."/>
            <person name="Molina D.M."/>
            <person name="Krause P.J."/>
            <person name="Ben Mamoun C."/>
        </authorList>
    </citation>
    <scope>NUCLEOTIDE SEQUENCE [LARGE SCALE GENOMIC DNA]</scope>
    <source>
        <strain evidence="2 3">RI</strain>
    </source>
</reference>
<dbReference type="AlphaFoldDB" id="I7J5J5"/>
<evidence type="ECO:0000256" key="1">
    <source>
        <dbReference type="SAM" id="MobiDB-lite"/>
    </source>
</evidence>
<feature type="compositionally biased region" description="Polar residues" evidence="1">
    <location>
        <begin position="256"/>
        <end position="265"/>
    </location>
</feature>
<accession>I7J5J5</accession>
<gene>
    <name evidence="2" type="ORF">BMR1_01G02385</name>
</gene>
<evidence type="ECO:0000313" key="3">
    <source>
        <dbReference type="Proteomes" id="UP000002899"/>
    </source>
</evidence>
<protein>
    <submittedName>
        <fullName evidence="2">Uncharacterized protein</fullName>
    </submittedName>
</protein>
<dbReference type="OrthoDB" id="347712at2759"/>
<dbReference type="EMBL" id="FO082871">
    <property type="protein sequence ID" value="CCF72937.1"/>
    <property type="molecule type" value="Genomic_DNA"/>
</dbReference>
<dbReference type="VEuPathDB" id="PiroplasmaDB:BMR1_01G02385"/>
<dbReference type="KEGG" id="bmic:BMR1_01G02385"/>
<dbReference type="GeneID" id="24423553"/>
<dbReference type="Proteomes" id="UP000002899">
    <property type="component" value="Chromosome I"/>
</dbReference>
<reference evidence="2 3" key="1">
    <citation type="journal article" date="2012" name="Nucleic Acids Res.">
        <title>Sequencing of the smallest Apicomplexan genome from the human pathogen Babesia microti.</title>
        <authorList>
            <person name="Cornillot E."/>
            <person name="Hadj-Kaddour K."/>
            <person name="Dassouli A."/>
            <person name="Noel B."/>
            <person name="Ranwez V."/>
            <person name="Vacherie B."/>
            <person name="Augagneur Y."/>
            <person name="Bres V."/>
            <person name="Duclos A."/>
            <person name="Randazzo S."/>
            <person name="Carcy B."/>
            <person name="Debierre-Grockiego F."/>
            <person name="Delbecq S."/>
            <person name="Moubri-Menage K."/>
            <person name="Shams-Eldin H."/>
            <person name="Usmani-Brown S."/>
            <person name="Bringaud F."/>
            <person name="Wincker P."/>
            <person name="Vivares C.P."/>
            <person name="Schwarz R.T."/>
            <person name="Schetters T.P."/>
            <person name="Krause P.J."/>
            <person name="Gorenflot A."/>
            <person name="Berry V."/>
            <person name="Barbe V."/>
            <person name="Ben Mamoun C."/>
        </authorList>
    </citation>
    <scope>NUCLEOTIDE SEQUENCE [LARGE SCALE GENOMIC DNA]</scope>
    <source>
        <strain evidence="2 3">RI</strain>
    </source>
</reference>
<reference evidence="2 3" key="2">
    <citation type="journal article" date="2013" name="PLoS ONE">
        <title>Whole genome mapping and re-organization of the nuclear and mitochondrial genomes of Babesia microti isolates.</title>
        <authorList>
            <person name="Cornillot E."/>
            <person name="Dassouli A."/>
            <person name="Garg A."/>
            <person name="Pachikara N."/>
            <person name="Randazzo S."/>
            <person name="Depoix D."/>
            <person name="Carcy B."/>
            <person name="Delbecq S."/>
            <person name="Frutos R."/>
            <person name="Silva J.C."/>
            <person name="Sutton R."/>
            <person name="Krause P.J."/>
            <person name="Mamoun C.B."/>
        </authorList>
    </citation>
    <scope>NUCLEOTIDE SEQUENCE [LARGE SCALE GENOMIC DNA]</scope>
    <source>
        <strain evidence="2 3">RI</strain>
    </source>
</reference>
<name>I7J5J5_BABMR</name>
<organism evidence="2 3">
    <name type="scientific">Babesia microti (strain RI)</name>
    <dbReference type="NCBI Taxonomy" id="1133968"/>
    <lineage>
        <taxon>Eukaryota</taxon>
        <taxon>Sar</taxon>
        <taxon>Alveolata</taxon>
        <taxon>Apicomplexa</taxon>
        <taxon>Aconoidasida</taxon>
        <taxon>Piroplasmida</taxon>
        <taxon>Babesiidae</taxon>
        <taxon>Babesia</taxon>
    </lineage>
</organism>
<sequence length="281" mass="31488">MGRKELGISSKEYNDALVLERLFNITNKVKCSTCMLMRPSAVDFNSFELLCDTCSSRSKTVSKIGSDSISMRTVLELERKYKINDHSSTKHRHKDRVNGGINNKSPKGNDKHDKHGKHAKKFSENRKTGNCSSSISSISPIESDVEAFGKGRAGSNTNANYQMYDNPGNFPGMAGLMANNYKQSNPFRCPVIPFTAQSPNETMSCNALPSSNVHYLGSPHQLNPNIGHQSQYKNYSQIQYFNNPQQASVRLGIPRNSDNNISKNPFAQDVYDNRSHPRRQF</sequence>
<feature type="region of interest" description="Disordered" evidence="1">
    <location>
        <begin position="253"/>
        <end position="281"/>
    </location>
</feature>
<proteinExistence type="predicted"/>